<protein>
    <submittedName>
        <fullName evidence="2">Uncharacterized protein</fullName>
    </submittedName>
</protein>
<reference evidence="2 3" key="1">
    <citation type="submission" date="2018-02" db="EMBL/GenBank/DDBJ databases">
        <title>The genomes of Aspergillus section Nigri reveals drivers in fungal speciation.</title>
        <authorList>
            <consortium name="DOE Joint Genome Institute"/>
            <person name="Vesth T.C."/>
            <person name="Nybo J."/>
            <person name="Theobald S."/>
            <person name="Brandl J."/>
            <person name="Frisvad J.C."/>
            <person name="Nielsen K.F."/>
            <person name="Lyhne E.K."/>
            <person name="Kogle M.E."/>
            <person name="Kuo A."/>
            <person name="Riley R."/>
            <person name="Clum A."/>
            <person name="Nolan M."/>
            <person name="Lipzen A."/>
            <person name="Salamov A."/>
            <person name="Henrissat B."/>
            <person name="Wiebenga A."/>
            <person name="De vries R.P."/>
            <person name="Grigoriev I.V."/>
            <person name="Mortensen U.H."/>
            <person name="Andersen M.R."/>
            <person name="Baker S.E."/>
        </authorList>
    </citation>
    <scope>NUCLEOTIDE SEQUENCE [LARGE SCALE GENOMIC DNA]</scope>
    <source>
        <strain evidence="2 3">CBS 101889</strain>
    </source>
</reference>
<gene>
    <name evidence="2" type="ORF">BO97DRAFT_126403</name>
</gene>
<feature type="transmembrane region" description="Helical" evidence="1">
    <location>
        <begin position="37"/>
        <end position="65"/>
    </location>
</feature>
<keyword evidence="1" id="KW-1133">Transmembrane helix</keyword>
<dbReference type="RefSeq" id="XP_025549609.1">
    <property type="nucleotide sequence ID" value="XM_025690010.1"/>
</dbReference>
<sequence>MIWHEVAALVSVWTTHRNRFLLSERRMFASTLGNGRVYLGVILFFFCLWVQHGMALTVSFFMVMYTCGKALA</sequence>
<dbReference type="Proteomes" id="UP000248961">
    <property type="component" value="Unassembled WGS sequence"/>
</dbReference>
<dbReference type="VEuPathDB" id="FungiDB:BO97DRAFT_126403"/>
<evidence type="ECO:0000313" key="3">
    <source>
        <dbReference type="Proteomes" id="UP000248961"/>
    </source>
</evidence>
<evidence type="ECO:0000256" key="1">
    <source>
        <dbReference type="SAM" id="Phobius"/>
    </source>
</evidence>
<dbReference type="GeneID" id="37194299"/>
<evidence type="ECO:0000313" key="2">
    <source>
        <dbReference type="EMBL" id="RAL10455.1"/>
    </source>
</evidence>
<proteinExistence type="predicted"/>
<dbReference type="EMBL" id="KZ824295">
    <property type="protein sequence ID" value="RAL10455.1"/>
    <property type="molecule type" value="Genomic_DNA"/>
</dbReference>
<organism evidence="2 3">
    <name type="scientific">Aspergillus homomorphus (strain CBS 101889)</name>
    <dbReference type="NCBI Taxonomy" id="1450537"/>
    <lineage>
        <taxon>Eukaryota</taxon>
        <taxon>Fungi</taxon>
        <taxon>Dikarya</taxon>
        <taxon>Ascomycota</taxon>
        <taxon>Pezizomycotina</taxon>
        <taxon>Eurotiomycetes</taxon>
        <taxon>Eurotiomycetidae</taxon>
        <taxon>Eurotiales</taxon>
        <taxon>Aspergillaceae</taxon>
        <taxon>Aspergillus</taxon>
        <taxon>Aspergillus subgen. Circumdati</taxon>
    </lineage>
</organism>
<keyword evidence="3" id="KW-1185">Reference proteome</keyword>
<keyword evidence="1" id="KW-0472">Membrane</keyword>
<dbReference type="AlphaFoldDB" id="A0A395HSX5"/>
<accession>A0A395HSX5</accession>
<name>A0A395HSX5_ASPHC</name>
<keyword evidence="1" id="KW-0812">Transmembrane</keyword>